<keyword evidence="4" id="KW-0227">DNA damage</keyword>
<gene>
    <name evidence="7" type="ORF">ZMTM_18660</name>
</gene>
<dbReference type="Pfam" id="PF00730">
    <property type="entry name" value="HhH-GPD"/>
    <property type="match status" value="1"/>
</dbReference>
<dbReference type="GO" id="GO:0006285">
    <property type="term" value="P:base-excision repair, AP site formation"/>
    <property type="evidence" value="ECO:0007669"/>
    <property type="project" value="TreeGrafter"/>
</dbReference>
<sequence length="218" mass="24328">MQTFNSAMQHLAAVDDDWTRLIAEVGDCGLKTTPNREPYEALVRSISYQQLHGRAAEAILSRLLAMYPDQAFPAPASILATDPALMRACGFSATKVATIREIAQKTQDGLVPTLADGQLMSNEELIERLVKLKGVGRWTVEMLLIFTLERWDVLPVGDFGLREGYRLLKSLAEQPTPKAFNEIGLAWSPYRSIASWYLWQAASLYKLKPEKVAKNKSS</sequence>
<evidence type="ECO:0000256" key="5">
    <source>
        <dbReference type="ARBA" id="ARBA00023204"/>
    </source>
</evidence>
<keyword evidence="5" id="KW-0234">DNA repair</keyword>
<dbReference type="KEGG" id="mpau:ZMTM_18660"/>
<dbReference type="AlphaFoldDB" id="A0A8D5G0I9"/>
<dbReference type="PANTHER" id="PTHR43003:SF5">
    <property type="entry name" value="DNA-3-METHYLADENINE GLYCOSYLASE"/>
    <property type="match status" value="1"/>
</dbReference>
<dbReference type="SUPFAM" id="SSF48150">
    <property type="entry name" value="DNA-glycosylase"/>
    <property type="match status" value="1"/>
</dbReference>
<dbReference type="EC" id="3.2.2.21" evidence="3"/>
<dbReference type="InterPro" id="IPR003265">
    <property type="entry name" value="HhH-GPD_domain"/>
</dbReference>
<dbReference type="Gene3D" id="1.10.1670.40">
    <property type="match status" value="1"/>
</dbReference>
<dbReference type="CDD" id="cd00056">
    <property type="entry name" value="ENDO3c"/>
    <property type="match status" value="1"/>
</dbReference>
<protein>
    <recommendedName>
        <fullName evidence="3">DNA-3-methyladenine glycosylase II</fullName>
        <ecNumber evidence="3">3.2.2.21</ecNumber>
    </recommendedName>
</protein>
<dbReference type="GO" id="GO:0032131">
    <property type="term" value="F:alkylated DNA binding"/>
    <property type="evidence" value="ECO:0007669"/>
    <property type="project" value="TreeGrafter"/>
</dbReference>
<dbReference type="Proteomes" id="UP000826722">
    <property type="component" value="Chromosome"/>
</dbReference>
<accession>A0A8D5G0I9</accession>
<dbReference type="SMART" id="SM00478">
    <property type="entry name" value="ENDO3c"/>
    <property type="match status" value="1"/>
</dbReference>
<dbReference type="RefSeq" id="WP_221763676.1">
    <property type="nucleotide sequence ID" value="NZ_AP024110.1"/>
</dbReference>
<evidence type="ECO:0000256" key="2">
    <source>
        <dbReference type="ARBA" id="ARBA00010817"/>
    </source>
</evidence>
<evidence type="ECO:0000256" key="3">
    <source>
        <dbReference type="ARBA" id="ARBA00012000"/>
    </source>
</evidence>
<keyword evidence="8" id="KW-1185">Reference proteome</keyword>
<evidence type="ECO:0000256" key="4">
    <source>
        <dbReference type="ARBA" id="ARBA00022763"/>
    </source>
</evidence>
<dbReference type="PANTHER" id="PTHR43003">
    <property type="entry name" value="DNA-3-METHYLADENINE GLYCOSYLASE"/>
    <property type="match status" value="1"/>
</dbReference>
<comment type="catalytic activity">
    <reaction evidence="1">
        <text>Hydrolysis of alkylated DNA, releasing 3-methyladenine, 3-methylguanine, 7-methylguanine and 7-methyladenine.</text>
        <dbReference type="EC" id="3.2.2.21"/>
    </reaction>
</comment>
<comment type="similarity">
    <text evidence="2">Belongs to the alkylbase DNA glycosidase AlkA family.</text>
</comment>
<dbReference type="Gene3D" id="1.10.340.30">
    <property type="entry name" value="Hypothetical protein, domain 2"/>
    <property type="match status" value="1"/>
</dbReference>
<dbReference type="GO" id="GO:0043916">
    <property type="term" value="F:DNA-7-methylguanine glycosylase activity"/>
    <property type="evidence" value="ECO:0007669"/>
    <property type="project" value="TreeGrafter"/>
</dbReference>
<dbReference type="InterPro" id="IPR051912">
    <property type="entry name" value="Alkylbase_DNA_Glycosylase/TA"/>
</dbReference>
<dbReference type="InterPro" id="IPR011257">
    <property type="entry name" value="DNA_glycosylase"/>
</dbReference>
<evidence type="ECO:0000256" key="1">
    <source>
        <dbReference type="ARBA" id="ARBA00000086"/>
    </source>
</evidence>
<organism evidence="7 8">
    <name type="scientific">Methyloradius palustris</name>
    <dbReference type="NCBI Taxonomy" id="2778876"/>
    <lineage>
        <taxon>Bacteria</taxon>
        <taxon>Pseudomonadati</taxon>
        <taxon>Pseudomonadota</taxon>
        <taxon>Betaproteobacteria</taxon>
        <taxon>Nitrosomonadales</taxon>
        <taxon>Methylophilaceae</taxon>
        <taxon>Methyloradius</taxon>
    </lineage>
</organism>
<feature type="domain" description="HhH-GPD" evidence="6">
    <location>
        <begin position="49"/>
        <end position="203"/>
    </location>
</feature>
<dbReference type="FunFam" id="1.10.340.30:FF:000004">
    <property type="entry name" value="DNA-3-methyladenine glycosylase II"/>
    <property type="match status" value="1"/>
</dbReference>
<evidence type="ECO:0000259" key="6">
    <source>
        <dbReference type="SMART" id="SM00478"/>
    </source>
</evidence>
<name>A0A8D5G0I9_9PROT</name>
<dbReference type="GO" id="GO:0006307">
    <property type="term" value="P:DNA alkylation repair"/>
    <property type="evidence" value="ECO:0007669"/>
    <property type="project" value="TreeGrafter"/>
</dbReference>
<dbReference type="GO" id="GO:0032993">
    <property type="term" value="C:protein-DNA complex"/>
    <property type="evidence" value="ECO:0007669"/>
    <property type="project" value="TreeGrafter"/>
</dbReference>
<dbReference type="GO" id="GO:0008725">
    <property type="term" value="F:DNA-3-methyladenine glycosylase activity"/>
    <property type="evidence" value="ECO:0007669"/>
    <property type="project" value="TreeGrafter"/>
</dbReference>
<evidence type="ECO:0000313" key="8">
    <source>
        <dbReference type="Proteomes" id="UP000826722"/>
    </source>
</evidence>
<reference evidence="7" key="1">
    <citation type="journal article" date="2021" name="Arch. Microbiol.">
        <title>Methyloradius palustris gen. nov., sp. nov., a methanol-oxidizing bacterium isolated from snow.</title>
        <authorList>
            <person name="Miyadera T."/>
            <person name="Kojima H."/>
            <person name="Fukui M."/>
        </authorList>
    </citation>
    <scope>NUCLEOTIDE SEQUENCE</scope>
    <source>
        <strain evidence="7">Zm11</strain>
    </source>
</reference>
<proteinExistence type="inferred from homology"/>
<evidence type="ECO:0000313" key="7">
    <source>
        <dbReference type="EMBL" id="BCM25607.1"/>
    </source>
</evidence>
<dbReference type="EMBL" id="AP024110">
    <property type="protein sequence ID" value="BCM25607.1"/>
    <property type="molecule type" value="Genomic_DNA"/>
</dbReference>